<dbReference type="Proteomes" id="UP000316859">
    <property type="component" value="Unassembled WGS sequence"/>
</dbReference>
<feature type="non-terminal residue" evidence="3">
    <location>
        <position position="529"/>
    </location>
</feature>
<dbReference type="NCBIfam" id="NF038186">
    <property type="entry name" value="YPDG_rpt"/>
    <property type="match status" value="2"/>
</dbReference>
<name>A0ABY3CQW3_9CORY</name>
<evidence type="ECO:0000313" key="3">
    <source>
        <dbReference type="EMBL" id="TRX44915.1"/>
    </source>
</evidence>
<feature type="region of interest" description="Disordered" evidence="1">
    <location>
        <begin position="346"/>
        <end position="373"/>
    </location>
</feature>
<evidence type="ECO:0000256" key="1">
    <source>
        <dbReference type="SAM" id="MobiDB-lite"/>
    </source>
</evidence>
<organism evidence="3 4">
    <name type="scientific">Corynebacterium guaraldiae</name>
    <dbReference type="NCBI Taxonomy" id="3051103"/>
    <lineage>
        <taxon>Bacteria</taxon>
        <taxon>Bacillati</taxon>
        <taxon>Actinomycetota</taxon>
        <taxon>Actinomycetes</taxon>
        <taxon>Mycobacteriales</taxon>
        <taxon>Corynebacteriaceae</taxon>
        <taxon>Corynebacterium</taxon>
    </lineage>
</organism>
<feature type="compositionally biased region" description="Basic and acidic residues" evidence="1">
    <location>
        <begin position="486"/>
        <end position="495"/>
    </location>
</feature>
<dbReference type="RefSeq" id="WP_252970633.1">
    <property type="nucleotide sequence ID" value="NZ_VKDI01000055.1"/>
</dbReference>
<dbReference type="InterPro" id="IPR044055">
    <property type="entry name" value="RibLong"/>
</dbReference>
<dbReference type="EMBL" id="VKDI01000055">
    <property type="protein sequence ID" value="TRX44915.1"/>
    <property type="molecule type" value="Genomic_DNA"/>
</dbReference>
<reference evidence="3 4" key="1">
    <citation type="submission" date="2019-07" db="EMBL/GenBank/DDBJ databases">
        <title>Draft genome of C. aurimucosum strain 2299.</title>
        <authorList>
            <person name="Pacheco L.G.C."/>
            <person name="Aguiar E.R.G.R."/>
            <person name="Santos C.S."/>
            <person name="Rocha D.J.P.G."/>
            <person name="Sant'Anna L.O."/>
            <person name="Mattos-Guaraldi A.L."/>
            <person name="Santos L.S."/>
        </authorList>
    </citation>
    <scope>NUCLEOTIDE SEQUENCE [LARGE SCALE GENOMIC DNA]</scope>
    <source>
        <strain evidence="3 4">2299</strain>
    </source>
</reference>
<comment type="caution">
    <text evidence="3">The sequence shown here is derived from an EMBL/GenBank/DDBJ whole genome shotgun (WGS) entry which is preliminary data.</text>
</comment>
<keyword evidence="4" id="KW-1185">Reference proteome</keyword>
<protein>
    <recommendedName>
        <fullName evidence="2">Long Rib domain-containing protein</fullName>
    </recommendedName>
</protein>
<feature type="domain" description="Long Rib" evidence="2">
    <location>
        <begin position="452"/>
        <end position="527"/>
    </location>
</feature>
<feature type="region of interest" description="Disordered" evidence="1">
    <location>
        <begin position="462"/>
        <end position="495"/>
    </location>
</feature>
<dbReference type="Pfam" id="PF18957">
    <property type="entry name" value="RibLong"/>
    <property type="match status" value="2"/>
</dbReference>
<gene>
    <name evidence="3" type="ORF">FNY88_12770</name>
</gene>
<proteinExistence type="predicted"/>
<feature type="compositionally biased region" description="Polar residues" evidence="1">
    <location>
        <begin position="359"/>
        <end position="368"/>
    </location>
</feature>
<evidence type="ECO:0000259" key="2">
    <source>
        <dbReference type="Pfam" id="PF18957"/>
    </source>
</evidence>
<feature type="domain" description="Long Rib" evidence="2">
    <location>
        <begin position="342"/>
        <end position="446"/>
    </location>
</feature>
<accession>A0ABY3CQW3</accession>
<evidence type="ECO:0000313" key="4">
    <source>
        <dbReference type="Proteomes" id="UP000316859"/>
    </source>
</evidence>
<sequence>MFTYDGSDVPATGLKVYGSYLSDYAVAQIEENAAVELGFGKTRGAGWTRDQEAALQNWIKRKIKEEGKEKWIAETTEAIVGQNGDYVLQFKGTFGDKNGGRGTGGSLGNPLTRNDGTEVIFPDGSKHVAWDLKGTVAPDANYGTFLQGELGNKAESMPKHVNWDWLFVSPEDTDGTSLVSAFHTNGYLPKTRYNTDNGWFAQMQEAPSDAGLVRTNYMTLYSDYNVFDVTPYDTQQNFAKPGDVAETRTSGLPTQFVDGMKYQIEWVNAKTGKVVKTSEVMAAKPDSTLPSFPLDTGDKELFKDGIKETTTFVANLYPVNAESNKRGDLLAADAFTVLVGWQPNYEDTEGPADKELTSDAPTFDNTGTPDPEKVAAEDLENKVDKYELPETFTVPEGYAVAVDEATGKVSVTFPDGTKPGTKLDVPVKVTYKDGTSATGSAKFVVKAPTNTQVEPTYEDKKVVPGTPVESEPAFKKQDEDGNVTDEPAKAPEGSKFKIADGFKAPEGYTVKIDETTGVITVTAPEKLNG</sequence>